<dbReference type="Pfam" id="PF00156">
    <property type="entry name" value="Pribosyltran"/>
    <property type="match status" value="1"/>
</dbReference>
<dbReference type="CDD" id="cd06223">
    <property type="entry name" value="PRTases_typeI"/>
    <property type="match status" value="1"/>
</dbReference>
<name>A0A0A8JZM9_9HYPH</name>
<dbReference type="FunFam" id="3.40.50.2020:FF:000029">
    <property type="entry name" value="Orotate phosphoribosyltransferase"/>
    <property type="match status" value="1"/>
</dbReference>
<comment type="catalytic activity">
    <reaction evidence="7">
        <text>orotidine 5'-phosphate + diphosphate = orotate + 5-phospho-alpha-D-ribose 1-diphosphate</text>
        <dbReference type="Rhea" id="RHEA:10380"/>
        <dbReference type="ChEBI" id="CHEBI:30839"/>
        <dbReference type="ChEBI" id="CHEBI:33019"/>
        <dbReference type="ChEBI" id="CHEBI:57538"/>
        <dbReference type="ChEBI" id="CHEBI:58017"/>
        <dbReference type="EC" id="2.4.2.10"/>
    </reaction>
</comment>
<keyword evidence="10" id="KW-1185">Reference proteome</keyword>
<comment type="pathway">
    <text evidence="1 7">Pyrimidine metabolism; UMP biosynthesis via de novo pathway; UMP from orotate: step 1/2.</text>
</comment>
<comment type="cofactor">
    <cofactor evidence="7">
        <name>Mg(2+)</name>
        <dbReference type="ChEBI" id="CHEBI:18420"/>
    </cofactor>
</comment>
<dbReference type="EMBL" id="AP014648">
    <property type="protein sequence ID" value="BAQ15802.1"/>
    <property type="molecule type" value="Genomic_DNA"/>
</dbReference>
<feature type="binding site" description="in other chain" evidence="7">
    <location>
        <position position="108"/>
    </location>
    <ligand>
        <name>5-phospho-alpha-D-ribose 1-diphosphate</name>
        <dbReference type="ChEBI" id="CHEBI:58017"/>
        <note>ligand shared between dimeric partners</note>
    </ligand>
</feature>
<feature type="binding site" evidence="7">
    <location>
        <position position="137"/>
    </location>
    <ligand>
        <name>orotate</name>
        <dbReference type="ChEBI" id="CHEBI:30839"/>
    </ligand>
</feature>
<reference evidence="9 10" key="1">
    <citation type="submission" date="2014-09" db="EMBL/GenBank/DDBJ databases">
        <title>Genome sequencing of Methyloceanibacter caenitepidi Gela4.</title>
        <authorList>
            <person name="Takeuchi M."/>
            <person name="Susumu S."/>
            <person name="Kamagata Y."/>
            <person name="Oshima K."/>
            <person name="Hattori M."/>
            <person name="Iwasaki W."/>
        </authorList>
    </citation>
    <scope>NUCLEOTIDE SEQUENCE [LARGE SCALE GENOMIC DNA]</scope>
    <source>
        <strain evidence="9 10">Gela4</strain>
    </source>
</reference>
<dbReference type="GO" id="GO:0019856">
    <property type="term" value="P:pyrimidine nucleobase biosynthetic process"/>
    <property type="evidence" value="ECO:0007669"/>
    <property type="project" value="TreeGrafter"/>
</dbReference>
<comment type="similarity">
    <text evidence="7">Belongs to the purine/pyrimidine phosphoribosyltransferase family. PyrE subfamily.</text>
</comment>
<feature type="binding site" evidence="7">
    <location>
        <position position="113"/>
    </location>
    <ligand>
        <name>5-phospho-alpha-D-ribose 1-diphosphate</name>
        <dbReference type="ChEBI" id="CHEBI:58017"/>
        <note>ligand shared between dimeric partners</note>
    </ligand>
</feature>
<dbReference type="SUPFAM" id="SSF53271">
    <property type="entry name" value="PRTase-like"/>
    <property type="match status" value="1"/>
</dbReference>
<gene>
    <name evidence="7" type="primary">pyrE</name>
    <name evidence="9" type="ORF">GL4_0332</name>
</gene>
<accession>A0A0A8JZM9</accession>
<evidence type="ECO:0000256" key="5">
    <source>
        <dbReference type="ARBA" id="ARBA00022842"/>
    </source>
</evidence>
<dbReference type="InterPro" id="IPR029057">
    <property type="entry name" value="PRTase-like"/>
</dbReference>
<evidence type="ECO:0000256" key="6">
    <source>
        <dbReference type="ARBA" id="ARBA00022975"/>
    </source>
</evidence>
<dbReference type="NCBIfam" id="TIGR00336">
    <property type="entry name" value="pyrE"/>
    <property type="match status" value="1"/>
</dbReference>
<keyword evidence="6 7" id="KW-0665">Pyrimidine biosynthesis</keyword>
<keyword evidence="4 7" id="KW-0808">Transferase</keyword>
<feature type="binding site" description="in other chain" evidence="7">
    <location>
        <begin position="133"/>
        <end position="141"/>
    </location>
    <ligand>
        <name>5-phospho-alpha-D-ribose 1-diphosphate</name>
        <dbReference type="ChEBI" id="CHEBI:58017"/>
        <note>ligand shared between dimeric partners</note>
    </ligand>
</feature>
<keyword evidence="3 7" id="KW-0328">Glycosyltransferase</keyword>
<evidence type="ECO:0000256" key="2">
    <source>
        <dbReference type="ARBA" id="ARBA00011971"/>
    </source>
</evidence>
<protein>
    <recommendedName>
        <fullName evidence="2 7">Orotate phosphoribosyltransferase</fullName>
        <shortName evidence="7">OPRT</shortName>
        <shortName evidence="7">OPRTase</shortName>
        <ecNumber evidence="2 7">2.4.2.10</ecNumber>
    </recommendedName>
</protein>
<organism evidence="9 10">
    <name type="scientific">Methyloceanibacter caenitepidi</name>
    <dbReference type="NCBI Taxonomy" id="1384459"/>
    <lineage>
        <taxon>Bacteria</taxon>
        <taxon>Pseudomonadati</taxon>
        <taxon>Pseudomonadota</taxon>
        <taxon>Alphaproteobacteria</taxon>
        <taxon>Hyphomicrobiales</taxon>
        <taxon>Hyphomicrobiaceae</taxon>
        <taxon>Methyloceanibacter</taxon>
    </lineage>
</organism>
<dbReference type="InterPro" id="IPR004467">
    <property type="entry name" value="Or_phspho_trans_dom"/>
</dbReference>
<dbReference type="EC" id="2.4.2.10" evidence="2 7"/>
<dbReference type="AlphaFoldDB" id="A0A0A8JZM9"/>
<keyword evidence="5 7" id="KW-0460">Magnesium</keyword>
<comment type="caution">
    <text evidence="7">Lacks conserved residue(s) required for the propagation of feature annotation.</text>
</comment>
<evidence type="ECO:0000256" key="7">
    <source>
        <dbReference type="HAMAP-Rule" id="MF_01208"/>
    </source>
</evidence>
<dbReference type="RefSeq" id="WP_045363837.1">
    <property type="nucleotide sequence ID" value="NZ_AP014648.1"/>
</dbReference>
<evidence type="ECO:0000259" key="8">
    <source>
        <dbReference type="Pfam" id="PF00156"/>
    </source>
</evidence>
<feature type="binding site" evidence="7">
    <location>
        <position position="165"/>
    </location>
    <ligand>
        <name>orotate</name>
        <dbReference type="ChEBI" id="CHEBI:30839"/>
    </ligand>
</feature>
<dbReference type="InterPro" id="IPR000836">
    <property type="entry name" value="PRTase_dom"/>
</dbReference>
<evidence type="ECO:0000313" key="9">
    <source>
        <dbReference type="EMBL" id="BAQ15802.1"/>
    </source>
</evidence>
<dbReference type="KEGG" id="mcg:GL4_0332"/>
<dbReference type="Gene3D" id="3.40.50.2020">
    <property type="match status" value="1"/>
</dbReference>
<dbReference type="HOGENOM" id="CLU_074878_2_1_5"/>
<feature type="binding site" evidence="7">
    <location>
        <position position="111"/>
    </location>
    <ligand>
        <name>5-phospho-alpha-D-ribose 1-diphosphate</name>
        <dbReference type="ChEBI" id="CHEBI:58017"/>
        <note>ligand shared between dimeric partners</note>
    </ligand>
</feature>
<dbReference type="GO" id="GO:0000287">
    <property type="term" value="F:magnesium ion binding"/>
    <property type="evidence" value="ECO:0007669"/>
    <property type="project" value="UniProtKB-UniRule"/>
</dbReference>
<feature type="domain" description="Phosphoribosyltransferase" evidence="8">
    <location>
        <begin position="57"/>
        <end position="175"/>
    </location>
</feature>
<dbReference type="Proteomes" id="UP000031643">
    <property type="component" value="Chromosome"/>
</dbReference>
<dbReference type="PANTHER" id="PTHR19278:SF9">
    <property type="entry name" value="URIDINE 5'-MONOPHOSPHATE SYNTHASE"/>
    <property type="match status" value="1"/>
</dbReference>
<dbReference type="InterPro" id="IPR023031">
    <property type="entry name" value="OPRT"/>
</dbReference>
<comment type="function">
    <text evidence="7">Catalyzes the transfer of a ribosyl phosphate group from 5-phosphoribose 1-diphosphate to orotate, leading to the formation of orotidine monophosphate (OMP).</text>
</comment>
<dbReference type="GO" id="GO:0044205">
    <property type="term" value="P:'de novo' UMP biosynthetic process"/>
    <property type="evidence" value="ECO:0007669"/>
    <property type="project" value="UniProtKB-UniRule"/>
</dbReference>
<dbReference type="OrthoDB" id="9779060at2"/>
<evidence type="ECO:0000313" key="10">
    <source>
        <dbReference type="Proteomes" id="UP000031643"/>
    </source>
</evidence>
<evidence type="ECO:0000256" key="3">
    <source>
        <dbReference type="ARBA" id="ARBA00022676"/>
    </source>
</evidence>
<dbReference type="UniPathway" id="UPA00070">
    <property type="reaction ID" value="UER00119"/>
</dbReference>
<evidence type="ECO:0000256" key="1">
    <source>
        <dbReference type="ARBA" id="ARBA00004889"/>
    </source>
</evidence>
<comment type="subunit">
    <text evidence="7">Homodimer.</text>
</comment>
<proteinExistence type="inferred from homology"/>
<dbReference type="HAMAP" id="MF_01208">
    <property type="entry name" value="PyrE"/>
    <property type="match status" value="1"/>
</dbReference>
<feature type="binding site" evidence="7">
    <location>
        <position position="107"/>
    </location>
    <ligand>
        <name>5-phospho-alpha-D-ribose 1-diphosphate</name>
        <dbReference type="ChEBI" id="CHEBI:58017"/>
        <note>ligand shared between dimeric partners</note>
    </ligand>
</feature>
<sequence length="195" mass="20640">MEHQAAGQDPATFERRNKLFMLLQAKAFRRGKVVLASGKESTYYFDMKPAMLDPDGAALMAELILEELQGIDADAVGGLEMGAVPLIAPVAMKSPAYGRYLPGFFVRKAVKDHGTKKRVDGNDIAGKTVVILEDVTTTGGSAMDAVKVVEDAGAKVSLVISILDRGEGAAALYADAGVPFKSLFKAEEFLGGGTE</sequence>
<dbReference type="STRING" id="1384459.GL4_0332"/>
<dbReference type="GO" id="GO:0004588">
    <property type="term" value="F:orotate phosphoribosyltransferase activity"/>
    <property type="evidence" value="ECO:0007669"/>
    <property type="project" value="UniProtKB-UniRule"/>
</dbReference>
<dbReference type="PANTHER" id="PTHR19278">
    <property type="entry name" value="OROTATE PHOSPHORIBOSYLTRANSFERASE"/>
    <property type="match status" value="1"/>
</dbReference>
<evidence type="ECO:0000256" key="4">
    <source>
        <dbReference type="ARBA" id="ARBA00022679"/>
    </source>
</evidence>